<dbReference type="PANTHER" id="PTHR11584">
    <property type="entry name" value="SERINE/THREONINE PROTEIN KINASE"/>
    <property type="match status" value="1"/>
</dbReference>
<keyword evidence="5" id="KW-0067">ATP-binding</keyword>
<dbReference type="FunFam" id="1.10.510.10:FF:001466">
    <property type="entry name" value="Uncharacterized protein"/>
    <property type="match status" value="1"/>
</dbReference>
<dbReference type="CDD" id="cd06606">
    <property type="entry name" value="STKc_MAPKKK"/>
    <property type="match status" value="1"/>
</dbReference>
<gene>
    <name evidence="7" type="ORF">PPRIM_AZ9-3.1.T0850065</name>
</gene>
<keyword evidence="3" id="KW-0547">Nucleotide-binding</keyword>
<sequence length="306" mass="35186">MKSVNNTIRIGTQMHQKHRLLKVPRKTNHHITLDPINRFNQVKDFAIKRMEFKLGKLIGSGSQGQVYQAMNMYTGEIVACKKLLNHQKDQQKLDTELSFLQILQHKNIIKYIFHESTKDSILIYQEFMSMGSISQLIRDFGPINEQTVKRYTQQILNGLEYLHKKGILHLDLKSSNILLDCNGQVKISDFGCSRQNKENLYQSILQGSVPWMAPEVVRQERIGPASDIWSFGCLILEMITGRPPWSEQINFDNPATSLLSIGLSGEYPRIPETASIEIKELLLMCFQIDPLQRATLRKLKQSAFLQ</sequence>
<dbReference type="OMA" id="SGEYPRI"/>
<dbReference type="GO" id="GO:0004674">
    <property type="term" value="F:protein serine/threonine kinase activity"/>
    <property type="evidence" value="ECO:0007669"/>
    <property type="project" value="UniProtKB-KW"/>
</dbReference>
<evidence type="ECO:0000259" key="6">
    <source>
        <dbReference type="PROSITE" id="PS50011"/>
    </source>
</evidence>
<evidence type="ECO:0000256" key="4">
    <source>
        <dbReference type="ARBA" id="ARBA00022777"/>
    </source>
</evidence>
<dbReference type="InterPro" id="IPR000719">
    <property type="entry name" value="Prot_kinase_dom"/>
</dbReference>
<keyword evidence="2" id="KW-0808">Transferase</keyword>
<dbReference type="PIRSF" id="PIRSF000654">
    <property type="entry name" value="Integrin-linked_kinase"/>
    <property type="match status" value="1"/>
</dbReference>
<evidence type="ECO:0000256" key="3">
    <source>
        <dbReference type="ARBA" id="ARBA00022741"/>
    </source>
</evidence>
<evidence type="ECO:0000313" key="8">
    <source>
        <dbReference type="Proteomes" id="UP000688137"/>
    </source>
</evidence>
<dbReference type="Proteomes" id="UP000688137">
    <property type="component" value="Unassembled WGS sequence"/>
</dbReference>
<keyword evidence="8" id="KW-1185">Reference proteome</keyword>
<proteinExistence type="predicted"/>
<evidence type="ECO:0000313" key="7">
    <source>
        <dbReference type="EMBL" id="CAD8090035.1"/>
    </source>
</evidence>
<dbReference type="InterPro" id="IPR008271">
    <property type="entry name" value="Ser/Thr_kinase_AS"/>
</dbReference>
<keyword evidence="4" id="KW-0418">Kinase</keyword>
<dbReference type="PROSITE" id="PS50011">
    <property type="entry name" value="PROTEIN_KINASE_DOM"/>
    <property type="match status" value="1"/>
</dbReference>
<name>A0A8S1NM14_PARPR</name>
<reference evidence="7" key="1">
    <citation type="submission" date="2021-01" db="EMBL/GenBank/DDBJ databases">
        <authorList>
            <consortium name="Genoscope - CEA"/>
            <person name="William W."/>
        </authorList>
    </citation>
    <scope>NUCLEOTIDE SEQUENCE</scope>
</reference>
<dbReference type="EMBL" id="CAJJDM010000088">
    <property type="protein sequence ID" value="CAD8090035.1"/>
    <property type="molecule type" value="Genomic_DNA"/>
</dbReference>
<dbReference type="SMART" id="SM00220">
    <property type="entry name" value="S_TKc"/>
    <property type="match status" value="1"/>
</dbReference>
<dbReference type="Pfam" id="PF00069">
    <property type="entry name" value="Pkinase"/>
    <property type="match status" value="1"/>
</dbReference>
<dbReference type="PROSITE" id="PS00108">
    <property type="entry name" value="PROTEIN_KINASE_ST"/>
    <property type="match status" value="1"/>
</dbReference>
<evidence type="ECO:0000256" key="2">
    <source>
        <dbReference type="ARBA" id="ARBA00022679"/>
    </source>
</evidence>
<comment type="caution">
    <text evidence="7">The sequence shown here is derived from an EMBL/GenBank/DDBJ whole genome shotgun (WGS) entry which is preliminary data.</text>
</comment>
<accession>A0A8S1NM14</accession>
<organism evidence="7 8">
    <name type="scientific">Paramecium primaurelia</name>
    <dbReference type="NCBI Taxonomy" id="5886"/>
    <lineage>
        <taxon>Eukaryota</taxon>
        <taxon>Sar</taxon>
        <taxon>Alveolata</taxon>
        <taxon>Ciliophora</taxon>
        <taxon>Intramacronucleata</taxon>
        <taxon>Oligohymenophorea</taxon>
        <taxon>Peniculida</taxon>
        <taxon>Parameciidae</taxon>
        <taxon>Paramecium</taxon>
    </lineage>
</organism>
<dbReference type="PANTHER" id="PTHR11584:SF369">
    <property type="entry name" value="MITOGEN-ACTIVATED PROTEIN KINASE KINASE KINASE 19-RELATED"/>
    <property type="match status" value="1"/>
</dbReference>
<dbReference type="GO" id="GO:0005524">
    <property type="term" value="F:ATP binding"/>
    <property type="evidence" value="ECO:0007669"/>
    <property type="project" value="UniProtKB-KW"/>
</dbReference>
<evidence type="ECO:0000256" key="5">
    <source>
        <dbReference type="ARBA" id="ARBA00022840"/>
    </source>
</evidence>
<dbReference type="AlphaFoldDB" id="A0A8S1NM14"/>
<keyword evidence="1" id="KW-0723">Serine/threonine-protein kinase</keyword>
<protein>
    <recommendedName>
        <fullName evidence="6">Protein kinase domain-containing protein</fullName>
    </recommendedName>
</protein>
<evidence type="ECO:0000256" key="1">
    <source>
        <dbReference type="ARBA" id="ARBA00022527"/>
    </source>
</evidence>
<feature type="domain" description="Protein kinase" evidence="6">
    <location>
        <begin position="52"/>
        <end position="305"/>
    </location>
</feature>